<dbReference type="AlphaFoldDB" id="A0AA35MID5"/>
<evidence type="ECO:0000313" key="1">
    <source>
        <dbReference type="EMBL" id="CAI6097359.1"/>
    </source>
</evidence>
<sequence>MKPALSNVGPQIWPTGCGLVPFTVTSVFGYEIKKLAPLREVARKDGNRQDLVGKSVPEATNSTWGHDAVKF</sequence>
<name>A0AA35MID5_9HYPO</name>
<organism evidence="1 2">
    <name type="scientific">Clonostachys chloroleuca</name>
    <dbReference type="NCBI Taxonomy" id="1926264"/>
    <lineage>
        <taxon>Eukaryota</taxon>
        <taxon>Fungi</taxon>
        <taxon>Dikarya</taxon>
        <taxon>Ascomycota</taxon>
        <taxon>Pezizomycotina</taxon>
        <taxon>Sordariomycetes</taxon>
        <taxon>Hypocreomycetidae</taxon>
        <taxon>Hypocreales</taxon>
        <taxon>Bionectriaceae</taxon>
        <taxon>Clonostachys</taxon>
    </lineage>
</organism>
<accession>A0AA35MID5</accession>
<dbReference type="EMBL" id="CABFNP030001291">
    <property type="protein sequence ID" value="CAI6097359.1"/>
    <property type="molecule type" value="Genomic_DNA"/>
</dbReference>
<protein>
    <submittedName>
        <fullName evidence="1">Uncharacterized protein</fullName>
    </submittedName>
</protein>
<gene>
    <name evidence="1" type="ORF">CCHLO57077_00014461</name>
</gene>
<evidence type="ECO:0000313" key="2">
    <source>
        <dbReference type="Proteomes" id="UP001160390"/>
    </source>
</evidence>
<comment type="caution">
    <text evidence="1">The sequence shown here is derived from an EMBL/GenBank/DDBJ whole genome shotgun (WGS) entry which is preliminary data.</text>
</comment>
<proteinExistence type="predicted"/>
<reference evidence="1" key="1">
    <citation type="submission" date="2023-01" db="EMBL/GenBank/DDBJ databases">
        <authorList>
            <person name="Piombo E."/>
        </authorList>
    </citation>
    <scope>NUCLEOTIDE SEQUENCE</scope>
</reference>
<dbReference type="Proteomes" id="UP001160390">
    <property type="component" value="Unassembled WGS sequence"/>
</dbReference>
<keyword evidence="2" id="KW-1185">Reference proteome</keyword>